<keyword evidence="6" id="KW-1185">Reference proteome</keyword>
<dbReference type="NCBIfam" id="TIGR00125">
    <property type="entry name" value="cyt_tran_rel"/>
    <property type="match status" value="1"/>
</dbReference>
<dbReference type="RefSeq" id="WP_202235125.1">
    <property type="nucleotide sequence ID" value="NZ_AP018365.1"/>
</dbReference>
<evidence type="ECO:0000256" key="1">
    <source>
        <dbReference type="ARBA" id="ARBA00022679"/>
    </source>
</evidence>
<accession>A0A7U3URM3</accession>
<reference evidence="5 6" key="2">
    <citation type="journal article" date="2011" name="J. Antibiot.">
        <title>Furaquinocins I and J: novel polyketide isoprenoid hybrid compounds from Streptomyces reveromyceticus SN-593.</title>
        <authorList>
            <person name="Panthee S."/>
            <person name="Takahashi S."/>
            <person name="Takagi H."/>
            <person name="Nogawa T."/>
            <person name="Oowada E."/>
            <person name="Uramoto M."/>
            <person name="Osada H."/>
        </authorList>
    </citation>
    <scope>NUCLEOTIDE SEQUENCE [LARGE SCALE GENOMIC DNA]</scope>
    <source>
        <strain evidence="5 6">SN-593</strain>
    </source>
</reference>
<dbReference type="PANTHER" id="PTHR21342">
    <property type="entry name" value="PHOSPHOPANTETHEINE ADENYLYLTRANSFERASE"/>
    <property type="match status" value="1"/>
</dbReference>
<feature type="region of interest" description="Disordered" evidence="3">
    <location>
        <begin position="183"/>
        <end position="222"/>
    </location>
</feature>
<feature type="domain" description="Cytidyltransferase-like" evidence="4">
    <location>
        <begin position="10"/>
        <end position="151"/>
    </location>
</feature>
<reference evidence="5 6" key="1">
    <citation type="journal article" date="2010" name="J. Bacteriol.">
        <title>Biochemical characterization of a novel indole prenyltransferase from Streptomyces sp. SN-593.</title>
        <authorList>
            <person name="Takahashi S."/>
            <person name="Takagi H."/>
            <person name="Toyoda A."/>
            <person name="Uramoto M."/>
            <person name="Nogawa T."/>
            <person name="Ueki M."/>
            <person name="Sakaki Y."/>
            <person name="Osada H."/>
        </authorList>
    </citation>
    <scope>NUCLEOTIDE SEQUENCE [LARGE SCALE GENOMIC DNA]</scope>
    <source>
        <strain evidence="5 6">SN-593</strain>
    </source>
</reference>
<dbReference type="EMBL" id="AP018365">
    <property type="protein sequence ID" value="BBA99090.1"/>
    <property type="molecule type" value="Genomic_DNA"/>
</dbReference>
<reference evidence="5 6" key="3">
    <citation type="journal article" date="2011" name="Nat. Chem. Biol.">
        <title>Reveromycin A biosynthesis uses RevG and RevJ for stereospecific spiroacetal formation.</title>
        <authorList>
            <person name="Takahashi S."/>
            <person name="Toyoda A."/>
            <person name="Sekiyama Y."/>
            <person name="Takagi H."/>
            <person name="Nogawa T."/>
            <person name="Uramoto M."/>
            <person name="Suzuki R."/>
            <person name="Koshino H."/>
            <person name="Kumano T."/>
            <person name="Panthee S."/>
            <person name="Dairi T."/>
            <person name="Ishikawa J."/>
            <person name="Ikeda H."/>
            <person name="Sakaki Y."/>
            <person name="Osada H."/>
        </authorList>
    </citation>
    <scope>NUCLEOTIDE SEQUENCE [LARGE SCALE GENOMIC DNA]</scope>
    <source>
        <strain evidence="5 6">SN-593</strain>
    </source>
</reference>
<dbReference type="KEGG" id="arev:RVR_5565"/>
<keyword evidence="1" id="KW-0808">Transferase</keyword>
<evidence type="ECO:0000256" key="3">
    <source>
        <dbReference type="SAM" id="MobiDB-lite"/>
    </source>
</evidence>
<dbReference type="Pfam" id="PF01467">
    <property type="entry name" value="CTP_transf_like"/>
    <property type="match status" value="1"/>
</dbReference>
<name>A0A7U3URM3_9ACTN</name>
<organism evidence="5 6">
    <name type="scientific">Actinacidiphila reveromycinica</name>
    <dbReference type="NCBI Taxonomy" id="659352"/>
    <lineage>
        <taxon>Bacteria</taxon>
        <taxon>Bacillati</taxon>
        <taxon>Actinomycetota</taxon>
        <taxon>Actinomycetes</taxon>
        <taxon>Kitasatosporales</taxon>
        <taxon>Streptomycetaceae</taxon>
        <taxon>Actinacidiphila</taxon>
    </lineage>
</organism>
<evidence type="ECO:0000313" key="6">
    <source>
        <dbReference type="Proteomes" id="UP000595703"/>
    </source>
</evidence>
<protein>
    <recommendedName>
        <fullName evidence="4">Cytidyltransferase-like domain-containing protein</fullName>
    </recommendedName>
</protein>
<dbReference type="InterPro" id="IPR014729">
    <property type="entry name" value="Rossmann-like_a/b/a_fold"/>
</dbReference>
<dbReference type="Gene3D" id="3.40.50.620">
    <property type="entry name" value="HUPs"/>
    <property type="match status" value="1"/>
</dbReference>
<sequence>MPQYDVASAHGRFQPLHLGHVEYLLAAKERCRFLHVGVTQFVRSRLAGGSVSAPHRALPESNPWTFYERRSMIREALVHEGVPAAEFDVIPFPVEDLAVLPEFLPTAVPVLTTIYEEWNREKVAMLRSVGYTVEVLWDDRPRVYSGTEVRRLVATGDARFEKMVPDATVRSIRSGGVHRWTTDAVTGRLPGAVEGRPPGSVGGPPDSAAGRTPGSSGEGDPA</sequence>
<gene>
    <name evidence="5" type="ORF">RVR_5565</name>
</gene>
<evidence type="ECO:0000259" key="4">
    <source>
        <dbReference type="Pfam" id="PF01467"/>
    </source>
</evidence>
<proteinExistence type="predicted"/>
<keyword evidence="2" id="KW-0548">Nucleotidyltransferase</keyword>
<evidence type="ECO:0000256" key="2">
    <source>
        <dbReference type="ARBA" id="ARBA00022695"/>
    </source>
</evidence>
<dbReference type="SUPFAM" id="SSF52374">
    <property type="entry name" value="Nucleotidylyl transferase"/>
    <property type="match status" value="1"/>
</dbReference>
<reference evidence="5 6" key="4">
    <citation type="journal article" date="2020" name="Sci. Rep.">
        <title>beta-carboline chemical signals induce reveromycin production through a LuxR family regulator in Streptomyces sp. SN-593.</title>
        <authorList>
            <person name="Panthee S."/>
            <person name="Kito N."/>
            <person name="Hayashi T."/>
            <person name="Shimizu T."/>
            <person name="Ishikawa J."/>
            <person name="Hamamoto H."/>
            <person name="Osada H."/>
            <person name="Takahashi S."/>
        </authorList>
    </citation>
    <scope>NUCLEOTIDE SEQUENCE [LARGE SCALE GENOMIC DNA]</scope>
    <source>
        <strain evidence="5 6">SN-593</strain>
    </source>
</reference>
<evidence type="ECO:0000313" key="5">
    <source>
        <dbReference type="EMBL" id="BBA99090.1"/>
    </source>
</evidence>
<dbReference type="InterPro" id="IPR004821">
    <property type="entry name" value="Cyt_trans-like"/>
</dbReference>
<dbReference type="AlphaFoldDB" id="A0A7U3URM3"/>
<dbReference type="Proteomes" id="UP000595703">
    <property type="component" value="Chromosome"/>
</dbReference>
<dbReference type="PANTHER" id="PTHR21342:SF0">
    <property type="entry name" value="BIFUNCTIONAL NMN ADENYLYLTRANSFERASE_NUDIX HYDROLASE"/>
    <property type="match status" value="1"/>
</dbReference>
<dbReference type="GO" id="GO:0016779">
    <property type="term" value="F:nucleotidyltransferase activity"/>
    <property type="evidence" value="ECO:0007669"/>
    <property type="project" value="UniProtKB-KW"/>
</dbReference>